<evidence type="ECO:0000256" key="2">
    <source>
        <dbReference type="ARBA" id="ARBA00005790"/>
    </source>
</evidence>
<gene>
    <name evidence="7" type="ORF">SAMN02744124_01556</name>
</gene>
<comment type="catalytic activity">
    <reaction evidence="5">
        <text>GMP + ATP = GDP + ADP</text>
        <dbReference type="Rhea" id="RHEA:20780"/>
        <dbReference type="ChEBI" id="CHEBI:30616"/>
        <dbReference type="ChEBI" id="CHEBI:58115"/>
        <dbReference type="ChEBI" id="CHEBI:58189"/>
        <dbReference type="ChEBI" id="CHEBI:456216"/>
        <dbReference type="EC" id="2.7.4.8"/>
    </reaction>
</comment>
<sequence>MPATFKRIDKAGKSAWDAMWKWLKGLKATPDPARSETAATSQADALLTDDLPPQPKVIIITGTSGSGRKSIAKQLSADLGLPYVLPYTTRAIRAGERDGEHYRFITEADFQAMLSRQEFSESVRLERGSYGIAERDLNEALEQYGAAVVVVNHEGMQTLRKRFGPQAIRIFLYVTKEDIRLREEREGAPAEVVEEYLRNYSEQVIYKKESDYLLQNLDPAETLAKIKAFLQDKI</sequence>
<accession>A0ABY1LVS9</accession>
<dbReference type="GO" id="GO:0016301">
    <property type="term" value="F:kinase activity"/>
    <property type="evidence" value="ECO:0007669"/>
    <property type="project" value="UniProtKB-KW"/>
</dbReference>
<comment type="similarity">
    <text evidence="2">Belongs to the guanylate kinase family.</text>
</comment>
<dbReference type="EMBL" id="FXAE01000011">
    <property type="protein sequence ID" value="SMF15038.1"/>
    <property type="molecule type" value="Genomic_DNA"/>
</dbReference>
<evidence type="ECO:0000259" key="6">
    <source>
        <dbReference type="PROSITE" id="PS50052"/>
    </source>
</evidence>
<dbReference type="SUPFAM" id="SSF52540">
    <property type="entry name" value="P-loop containing nucleoside triphosphate hydrolases"/>
    <property type="match status" value="1"/>
</dbReference>
<feature type="domain" description="Guanylate kinase-like" evidence="6">
    <location>
        <begin position="55"/>
        <end position="231"/>
    </location>
</feature>
<dbReference type="PROSITE" id="PS50052">
    <property type="entry name" value="GUANYLATE_KINASE_2"/>
    <property type="match status" value="1"/>
</dbReference>
<evidence type="ECO:0000256" key="5">
    <source>
        <dbReference type="ARBA" id="ARBA00048594"/>
    </source>
</evidence>
<evidence type="ECO:0000313" key="7">
    <source>
        <dbReference type="EMBL" id="SMF15038.1"/>
    </source>
</evidence>
<dbReference type="RefSeq" id="WP_232228406.1">
    <property type="nucleotide sequence ID" value="NZ_FXAE01000011.1"/>
</dbReference>
<evidence type="ECO:0000256" key="1">
    <source>
        <dbReference type="ARBA" id="ARBA00003531"/>
    </source>
</evidence>
<protein>
    <submittedName>
        <fullName evidence="7">Guanylate kinase</fullName>
    </submittedName>
</protein>
<evidence type="ECO:0000256" key="3">
    <source>
        <dbReference type="ARBA" id="ARBA00022679"/>
    </source>
</evidence>
<dbReference type="InterPro" id="IPR020590">
    <property type="entry name" value="Guanylate_kinase_CS"/>
</dbReference>
<comment type="function">
    <text evidence="1">Essential for recycling GMP and indirectly, cGMP.</text>
</comment>
<dbReference type="PANTHER" id="PTHR23117:SF13">
    <property type="entry name" value="GUANYLATE KINASE"/>
    <property type="match status" value="1"/>
</dbReference>
<proteinExistence type="inferred from homology"/>
<keyword evidence="8" id="KW-1185">Reference proteome</keyword>
<dbReference type="InterPro" id="IPR008145">
    <property type="entry name" value="GK/Ca_channel_bsu"/>
</dbReference>
<evidence type="ECO:0000313" key="8">
    <source>
        <dbReference type="Proteomes" id="UP000192939"/>
    </source>
</evidence>
<dbReference type="PROSITE" id="PS00856">
    <property type="entry name" value="GUANYLATE_KINASE_1"/>
    <property type="match status" value="1"/>
</dbReference>
<organism evidence="7 8">
    <name type="scientific">Paenibacillus barengoltzii J12</name>
    <dbReference type="NCBI Taxonomy" id="935846"/>
    <lineage>
        <taxon>Bacteria</taxon>
        <taxon>Bacillati</taxon>
        <taxon>Bacillota</taxon>
        <taxon>Bacilli</taxon>
        <taxon>Bacillales</taxon>
        <taxon>Paenibacillaceae</taxon>
        <taxon>Paenibacillus</taxon>
    </lineage>
</organism>
<reference evidence="7 8" key="1">
    <citation type="submission" date="2017-04" db="EMBL/GenBank/DDBJ databases">
        <authorList>
            <person name="Varghese N."/>
            <person name="Submissions S."/>
        </authorList>
    </citation>
    <scope>NUCLEOTIDE SEQUENCE [LARGE SCALE GENOMIC DNA]</scope>
    <source>
        <strain evidence="7 8">J12</strain>
    </source>
</reference>
<dbReference type="InterPro" id="IPR027417">
    <property type="entry name" value="P-loop_NTPase"/>
</dbReference>
<dbReference type="Pfam" id="PF00625">
    <property type="entry name" value="Guanylate_kin"/>
    <property type="match status" value="1"/>
</dbReference>
<keyword evidence="4 7" id="KW-0418">Kinase</keyword>
<dbReference type="Proteomes" id="UP000192939">
    <property type="component" value="Unassembled WGS sequence"/>
</dbReference>
<keyword evidence="3" id="KW-0808">Transferase</keyword>
<dbReference type="Gene3D" id="3.40.50.300">
    <property type="entry name" value="P-loop containing nucleotide triphosphate hydrolases"/>
    <property type="match status" value="1"/>
</dbReference>
<evidence type="ECO:0000256" key="4">
    <source>
        <dbReference type="ARBA" id="ARBA00022777"/>
    </source>
</evidence>
<comment type="caution">
    <text evidence="7">The sequence shown here is derived from an EMBL/GenBank/DDBJ whole genome shotgun (WGS) entry which is preliminary data.</text>
</comment>
<dbReference type="PANTHER" id="PTHR23117">
    <property type="entry name" value="GUANYLATE KINASE-RELATED"/>
    <property type="match status" value="1"/>
</dbReference>
<name>A0ABY1LVS9_9BACL</name>
<dbReference type="InterPro" id="IPR008144">
    <property type="entry name" value="Guanylate_kin-like_dom"/>
</dbReference>
<dbReference type="SMART" id="SM00072">
    <property type="entry name" value="GuKc"/>
    <property type="match status" value="1"/>
</dbReference>